<evidence type="ECO:0000313" key="2">
    <source>
        <dbReference type="EMBL" id="KAL1489527.1"/>
    </source>
</evidence>
<evidence type="ECO:0000313" key="3">
    <source>
        <dbReference type="Proteomes" id="UP001566132"/>
    </source>
</evidence>
<keyword evidence="3" id="KW-1185">Reference proteome</keyword>
<gene>
    <name evidence="2" type="ORF">ABEB36_013484</name>
</gene>
<comment type="caution">
    <text evidence="2">The sequence shown here is derived from an EMBL/GenBank/DDBJ whole genome shotgun (WGS) entry which is preliminary data.</text>
</comment>
<organism evidence="2 3">
    <name type="scientific">Hypothenemus hampei</name>
    <name type="common">Coffee berry borer</name>
    <dbReference type="NCBI Taxonomy" id="57062"/>
    <lineage>
        <taxon>Eukaryota</taxon>
        <taxon>Metazoa</taxon>
        <taxon>Ecdysozoa</taxon>
        <taxon>Arthropoda</taxon>
        <taxon>Hexapoda</taxon>
        <taxon>Insecta</taxon>
        <taxon>Pterygota</taxon>
        <taxon>Neoptera</taxon>
        <taxon>Endopterygota</taxon>
        <taxon>Coleoptera</taxon>
        <taxon>Polyphaga</taxon>
        <taxon>Cucujiformia</taxon>
        <taxon>Curculionidae</taxon>
        <taxon>Scolytinae</taxon>
        <taxon>Hypothenemus</taxon>
    </lineage>
</organism>
<dbReference type="AlphaFoldDB" id="A0ABD1E6I0"/>
<sequence length="86" mass="9839">MSLNCDPDVDDPECSRNYGSKEHDRHVPSEQQNELNIILGKRNEYDTCAFCCSAPKNGIFLHNNVAHHSCYSCAKRTVEMHKRCLI</sequence>
<feature type="region of interest" description="Disordered" evidence="1">
    <location>
        <begin position="1"/>
        <end position="32"/>
    </location>
</feature>
<dbReference type="Proteomes" id="UP001566132">
    <property type="component" value="Unassembled WGS sequence"/>
</dbReference>
<dbReference type="InterPro" id="IPR013083">
    <property type="entry name" value="Znf_RING/FYVE/PHD"/>
</dbReference>
<feature type="compositionally biased region" description="Basic and acidic residues" evidence="1">
    <location>
        <begin position="19"/>
        <end position="28"/>
    </location>
</feature>
<dbReference type="EMBL" id="JBDJPC010000011">
    <property type="protein sequence ID" value="KAL1489527.1"/>
    <property type="molecule type" value="Genomic_DNA"/>
</dbReference>
<proteinExistence type="predicted"/>
<reference evidence="2 3" key="1">
    <citation type="submission" date="2024-05" db="EMBL/GenBank/DDBJ databases">
        <title>Genetic variation in Jamaican populations of the coffee berry borer (Hypothenemus hampei).</title>
        <authorList>
            <person name="Errbii M."/>
            <person name="Myrie A."/>
        </authorList>
    </citation>
    <scope>NUCLEOTIDE SEQUENCE [LARGE SCALE GENOMIC DNA]</scope>
    <source>
        <strain evidence="2">JA-Hopewell-2020-01-JO</strain>
        <tissue evidence="2">Whole body</tissue>
    </source>
</reference>
<accession>A0ABD1E6I0</accession>
<protein>
    <submittedName>
        <fullName evidence="2">Uncharacterized protein</fullName>
    </submittedName>
</protein>
<dbReference type="Gene3D" id="3.30.40.10">
    <property type="entry name" value="Zinc/RING finger domain, C3HC4 (zinc finger)"/>
    <property type="match status" value="1"/>
</dbReference>
<name>A0ABD1E6I0_HYPHA</name>
<evidence type="ECO:0000256" key="1">
    <source>
        <dbReference type="SAM" id="MobiDB-lite"/>
    </source>
</evidence>